<accession>A0A4U2ZDD8</accession>
<feature type="domain" description="N6 adenine-specific DNA methyltransferase N-terminal" evidence="9">
    <location>
        <begin position="5"/>
        <end position="130"/>
    </location>
</feature>
<keyword evidence="6" id="KW-0680">Restriction system</keyword>
<dbReference type="Proteomes" id="UP000309561">
    <property type="component" value="Unassembled WGS sequence"/>
</dbReference>
<keyword evidence="5" id="KW-0949">S-adenosyl-L-methionine</keyword>
<proteinExistence type="inferred from homology"/>
<comment type="similarity">
    <text evidence="1">Belongs to the N(4)/N(6)-methyltransferase family.</text>
</comment>
<dbReference type="PRINTS" id="PR00507">
    <property type="entry name" value="N12N6MTFRASE"/>
</dbReference>
<comment type="catalytic activity">
    <reaction evidence="7">
        <text>a 2'-deoxyadenosine in DNA + S-adenosyl-L-methionine = an N(6)-methyl-2'-deoxyadenosine in DNA + S-adenosyl-L-homocysteine + H(+)</text>
        <dbReference type="Rhea" id="RHEA:15197"/>
        <dbReference type="Rhea" id="RHEA-COMP:12418"/>
        <dbReference type="Rhea" id="RHEA-COMP:12419"/>
        <dbReference type="ChEBI" id="CHEBI:15378"/>
        <dbReference type="ChEBI" id="CHEBI:57856"/>
        <dbReference type="ChEBI" id="CHEBI:59789"/>
        <dbReference type="ChEBI" id="CHEBI:90615"/>
        <dbReference type="ChEBI" id="CHEBI:90616"/>
        <dbReference type="EC" id="2.1.1.72"/>
    </reaction>
</comment>
<dbReference type="EMBL" id="SZPX01000001">
    <property type="protein sequence ID" value="TKI71251.1"/>
    <property type="molecule type" value="Genomic_DNA"/>
</dbReference>
<feature type="domain" description="DNA methylase adenine-specific" evidence="8">
    <location>
        <begin position="140"/>
        <end position="446"/>
    </location>
</feature>
<dbReference type="InterPro" id="IPR022749">
    <property type="entry name" value="D12N6_MeTrfase_N"/>
</dbReference>
<name>A0A4U2ZDD8_9BACT</name>
<keyword evidence="11" id="KW-1185">Reference proteome</keyword>
<keyword evidence="4 10" id="KW-0808">Transferase</keyword>
<evidence type="ECO:0000259" key="9">
    <source>
        <dbReference type="Pfam" id="PF12161"/>
    </source>
</evidence>
<reference evidence="10 11" key="1">
    <citation type="submission" date="2019-04" db="EMBL/GenBank/DDBJ databases">
        <title>Sulfurimonas crateris sp. nov. a facultative anaerobic sulfur-oxidizing chemolithautotrophic bacterium isolated from a terrestrial mud vulcano.</title>
        <authorList>
            <person name="Ratnikova N.M."/>
            <person name="Slobodkin A.I."/>
            <person name="Merkel A.Y."/>
            <person name="Novikov A."/>
            <person name="Bonch-Osmolovskaya E.A."/>
            <person name="Slobodkina G.B."/>
        </authorList>
    </citation>
    <scope>NUCLEOTIDE SEQUENCE [LARGE SCALE GENOMIC DNA]</scope>
    <source>
        <strain evidence="10 11">SN118</strain>
    </source>
</reference>
<evidence type="ECO:0000256" key="1">
    <source>
        <dbReference type="ARBA" id="ARBA00006594"/>
    </source>
</evidence>
<dbReference type="Pfam" id="PF02384">
    <property type="entry name" value="N6_Mtase"/>
    <property type="match status" value="1"/>
</dbReference>
<gene>
    <name evidence="10" type="ORF">FCU45_02405</name>
</gene>
<dbReference type="Gene3D" id="3.40.50.150">
    <property type="entry name" value="Vaccinia Virus protein VP39"/>
    <property type="match status" value="1"/>
</dbReference>
<evidence type="ECO:0000256" key="4">
    <source>
        <dbReference type="ARBA" id="ARBA00022679"/>
    </source>
</evidence>
<dbReference type="GO" id="GO:0032259">
    <property type="term" value="P:methylation"/>
    <property type="evidence" value="ECO:0007669"/>
    <property type="project" value="UniProtKB-KW"/>
</dbReference>
<dbReference type="RefSeq" id="WP_137011900.1">
    <property type="nucleotide sequence ID" value="NZ_SZPX01000001.1"/>
</dbReference>
<comment type="caution">
    <text evidence="10">The sequence shown here is derived from an EMBL/GenBank/DDBJ whole genome shotgun (WGS) entry which is preliminary data.</text>
</comment>
<evidence type="ECO:0000313" key="11">
    <source>
        <dbReference type="Proteomes" id="UP000309561"/>
    </source>
</evidence>
<evidence type="ECO:0000256" key="2">
    <source>
        <dbReference type="ARBA" id="ARBA00011900"/>
    </source>
</evidence>
<dbReference type="GO" id="GO:0008170">
    <property type="term" value="F:N-methyltransferase activity"/>
    <property type="evidence" value="ECO:0007669"/>
    <property type="project" value="InterPro"/>
</dbReference>
<keyword evidence="3 10" id="KW-0489">Methyltransferase</keyword>
<dbReference type="InterPro" id="IPR051537">
    <property type="entry name" value="DNA_Adenine_Mtase"/>
</dbReference>
<dbReference type="AlphaFoldDB" id="A0A4U2ZDD8"/>
<evidence type="ECO:0000256" key="7">
    <source>
        <dbReference type="ARBA" id="ARBA00047942"/>
    </source>
</evidence>
<dbReference type="InterPro" id="IPR029063">
    <property type="entry name" value="SAM-dependent_MTases_sf"/>
</dbReference>
<evidence type="ECO:0000259" key="8">
    <source>
        <dbReference type="Pfam" id="PF02384"/>
    </source>
</evidence>
<evidence type="ECO:0000313" key="10">
    <source>
        <dbReference type="EMBL" id="TKI71251.1"/>
    </source>
</evidence>
<dbReference type="SUPFAM" id="SSF53335">
    <property type="entry name" value="S-adenosyl-L-methionine-dependent methyltransferases"/>
    <property type="match status" value="1"/>
</dbReference>
<dbReference type="InterPro" id="IPR038333">
    <property type="entry name" value="T1MK-like_N_sf"/>
</dbReference>
<dbReference type="PROSITE" id="PS00092">
    <property type="entry name" value="N6_MTASE"/>
    <property type="match status" value="1"/>
</dbReference>
<dbReference type="InterPro" id="IPR002052">
    <property type="entry name" value="DNA_methylase_N6_adenine_CS"/>
</dbReference>
<evidence type="ECO:0000256" key="5">
    <source>
        <dbReference type="ARBA" id="ARBA00022691"/>
    </source>
</evidence>
<dbReference type="PANTHER" id="PTHR42933">
    <property type="entry name" value="SLR6095 PROTEIN"/>
    <property type="match status" value="1"/>
</dbReference>
<dbReference type="InterPro" id="IPR003356">
    <property type="entry name" value="DNA_methylase_A-5"/>
</dbReference>
<dbReference type="Pfam" id="PF12161">
    <property type="entry name" value="HsdM_N"/>
    <property type="match status" value="1"/>
</dbReference>
<dbReference type="GO" id="GO:0009007">
    <property type="term" value="F:site-specific DNA-methyltransferase (adenine-specific) activity"/>
    <property type="evidence" value="ECO:0007669"/>
    <property type="project" value="UniProtKB-EC"/>
</dbReference>
<sequence length="478" mass="54772">MADISNIVKSIQNIMRTDTGVDGDAQRISQLVWMLFLKVFDAKEEEFELESENYRSPIPEKLRWRSWATDDEGLTGEELMLFINNELFPTLKELDITTSNAYAPLVKGMFEDAYNYMKSGTLLRQVVNKLEEINFDNLSERHLFNDMYEQILKDLQSAGNAGEYYTPRAVTEFIVQMVDPRLGEKVFDPACGTGGFLISSINHIMKSDVKTAEDKKTLEHTIQGIEKKQLPYMLCLTNLILHDIETPSVRHDNSLSYPLKDITPNERVDCIVANPPFGGTEEQGIENNFPATYRTRETADLFLLLFIQMLKPRGRAGIVLPDGTLFGDGVTARIKEKLLEECNLHTIVRLPNGIFAPYTDINTNLLFFTKGEPTKEIWYYEQPLPQGYKKYTKTKPVKLQDFEELKKWWNDRVENELAYKVDIDTIKANNFNLDVKNPHKGEVEEELTTNEIIDKIEASMSKSVELLEEIRGLANARG</sequence>
<evidence type="ECO:0000256" key="3">
    <source>
        <dbReference type="ARBA" id="ARBA00022603"/>
    </source>
</evidence>
<dbReference type="OrthoDB" id="9784823at2"/>
<dbReference type="GO" id="GO:0003677">
    <property type="term" value="F:DNA binding"/>
    <property type="evidence" value="ECO:0007669"/>
    <property type="project" value="InterPro"/>
</dbReference>
<protein>
    <recommendedName>
        <fullName evidence="2">site-specific DNA-methyltransferase (adenine-specific)</fullName>
        <ecNumber evidence="2">2.1.1.72</ecNumber>
    </recommendedName>
</protein>
<dbReference type="Gene3D" id="1.20.1260.30">
    <property type="match status" value="1"/>
</dbReference>
<dbReference type="PANTHER" id="PTHR42933:SF4">
    <property type="entry name" value="TYPE I RESTRICTION ENZYME ECOKI METHYLASE SUBUNIT"/>
    <property type="match status" value="1"/>
</dbReference>
<evidence type="ECO:0000256" key="6">
    <source>
        <dbReference type="ARBA" id="ARBA00022747"/>
    </source>
</evidence>
<organism evidence="10 11">
    <name type="scientific">Sulfurimonas crateris</name>
    <dbReference type="NCBI Taxonomy" id="2574727"/>
    <lineage>
        <taxon>Bacteria</taxon>
        <taxon>Pseudomonadati</taxon>
        <taxon>Campylobacterota</taxon>
        <taxon>Epsilonproteobacteria</taxon>
        <taxon>Campylobacterales</taxon>
        <taxon>Sulfurimonadaceae</taxon>
        <taxon>Sulfurimonas</taxon>
    </lineage>
</organism>
<dbReference type="EC" id="2.1.1.72" evidence="2"/>
<dbReference type="GO" id="GO:0009307">
    <property type="term" value="P:DNA restriction-modification system"/>
    <property type="evidence" value="ECO:0007669"/>
    <property type="project" value="UniProtKB-KW"/>
</dbReference>